<dbReference type="EMBL" id="CM000617">
    <property type="protein sequence ID" value="EEC46066.1"/>
    <property type="molecule type" value="Genomic_DNA"/>
</dbReference>
<evidence type="ECO:0000259" key="2">
    <source>
        <dbReference type="Pfam" id="PF07059"/>
    </source>
</evidence>
<reference evidence="4" key="2">
    <citation type="submission" date="2008-08" db="EMBL/GenBank/DDBJ databases">
        <authorList>
            <consortium name="Diatom Consortium"/>
            <person name="Grigoriev I."/>
            <person name="Grimwood J."/>
            <person name="Kuo A."/>
            <person name="Otillar R.P."/>
            <person name="Salamov A."/>
            <person name="Detter J.C."/>
            <person name="Lindquist E."/>
            <person name="Shapiro H."/>
            <person name="Lucas S."/>
            <person name="Glavina del Rio T."/>
            <person name="Pitluck S."/>
            <person name="Rokhsar D."/>
            <person name="Bowler C."/>
        </authorList>
    </citation>
    <scope>GENOME REANNOTATION</scope>
    <source>
        <strain evidence="4">CCAP 1055/1</strain>
    </source>
</reference>
<dbReference type="Proteomes" id="UP000000759">
    <property type="component" value="Chromosome 15"/>
</dbReference>
<dbReference type="PaxDb" id="2850-Phatr47818"/>
<dbReference type="Pfam" id="PF07059">
    <property type="entry name" value="EDR2_C"/>
    <property type="match status" value="1"/>
</dbReference>
<dbReference type="PANTHER" id="PTHR12136:SF41">
    <property type="entry name" value="PLECKSTRIN HOMOLOGY (PH) AND LIPID-BINDING START DOMAINS-CONTAINING PROTEIN"/>
    <property type="match status" value="1"/>
</dbReference>
<dbReference type="KEGG" id="pti:PHATRDRAFT_47818"/>
<dbReference type="InParanoid" id="B7G510"/>
<dbReference type="PANTHER" id="PTHR12136">
    <property type="entry name" value="ENHANCED DISEASE RESISTANCE-RELATED"/>
    <property type="match status" value="1"/>
</dbReference>
<dbReference type="eggNOG" id="ENOG502SNTX">
    <property type="taxonomic scope" value="Eukaryota"/>
</dbReference>
<dbReference type="InterPro" id="IPR045096">
    <property type="entry name" value="EDR2-like"/>
</dbReference>
<dbReference type="HOGENOM" id="CLU_671697_0_0_1"/>
<reference evidence="3 4" key="1">
    <citation type="journal article" date="2008" name="Nature">
        <title>The Phaeodactylum genome reveals the evolutionary history of diatom genomes.</title>
        <authorList>
            <person name="Bowler C."/>
            <person name="Allen A.E."/>
            <person name="Badger J.H."/>
            <person name="Grimwood J."/>
            <person name="Jabbari K."/>
            <person name="Kuo A."/>
            <person name="Maheswari U."/>
            <person name="Martens C."/>
            <person name="Maumus F."/>
            <person name="Otillar R.P."/>
            <person name="Rayko E."/>
            <person name="Salamov A."/>
            <person name="Vandepoele K."/>
            <person name="Beszteri B."/>
            <person name="Gruber A."/>
            <person name="Heijde M."/>
            <person name="Katinka M."/>
            <person name="Mock T."/>
            <person name="Valentin K."/>
            <person name="Verret F."/>
            <person name="Berges J.A."/>
            <person name="Brownlee C."/>
            <person name="Cadoret J.P."/>
            <person name="Chiovitti A."/>
            <person name="Choi C.J."/>
            <person name="Coesel S."/>
            <person name="De Martino A."/>
            <person name="Detter J.C."/>
            <person name="Durkin C."/>
            <person name="Falciatore A."/>
            <person name="Fournet J."/>
            <person name="Haruta M."/>
            <person name="Huysman M.J."/>
            <person name="Jenkins B.D."/>
            <person name="Jiroutova K."/>
            <person name="Jorgensen R.E."/>
            <person name="Joubert Y."/>
            <person name="Kaplan A."/>
            <person name="Kroger N."/>
            <person name="Kroth P.G."/>
            <person name="La Roche J."/>
            <person name="Lindquist E."/>
            <person name="Lommer M."/>
            <person name="Martin-Jezequel V."/>
            <person name="Lopez P.J."/>
            <person name="Lucas S."/>
            <person name="Mangogna M."/>
            <person name="McGinnis K."/>
            <person name="Medlin L.K."/>
            <person name="Montsant A."/>
            <person name="Oudot-Le Secq M.P."/>
            <person name="Napoli C."/>
            <person name="Obornik M."/>
            <person name="Parker M.S."/>
            <person name="Petit J.L."/>
            <person name="Porcel B.M."/>
            <person name="Poulsen N."/>
            <person name="Robison M."/>
            <person name="Rychlewski L."/>
            <person name="Rynearson T.A."/>
            <person name="Schmutz J."/>
            <person name="Shapiro H."/>
            <person name="Siaut M."/>
            <person name="Stanley M."/>
            <person name="Sussman M.R."/>
            <person name="Taylor A.R."/>
            <person name="Vardi A."/>
            <person name="von Dassow P."/>
            <person name="Vyverman W."/>
            <person name="Willis A."/>
            <person name="Wyrwicz L.S."/>
            <person name="Rokhsar D.S."/>
            <person name="Weissenbach J."/>
            <person name="Armbrust E.V."/>
            <person name="Green B.R."/>
            <person name="Van de Peer Y."/>
            <person name="Grigoriev I.V."/>
        </authorList>
    </citation>
    <scope>NUCLEOTIDE SEQUENCE [LARGE SCALE GENOMIC DNA]</scope>
    <source>
        <strain evidence="3 4">CCAP 1055/1</strain>
    </source>
</reference>
<accession>B7G510</accession>
<evidence type="ECO:0000313" key="4">
    <source>
        <dbReference type="Proteomes" id="UP000000759"/>
    </source>
</evidence>
<dbReference type="OrthoDB" id="9970435at2759"/>
<feature type="compositionally biased region" description="Acidic residues" evidence="1">
    <location>
        <begin position="133"/>
        <end position="145"/>
    </location>
</feature>
<dbReference type="AlphaFoldDB" id="B7G510"/>
<sequence length="406" mass="45326">MSASAVFSCFTCGYGDNTNNDGAQRTGNDLVATTSWTPAHAPGNNCDRSSMRRVSTSRRSSANQYPASIRARSSERAHYSDKSDNDGNDETNTFRGNTLDEDFKDSMTFEDSERTDRPRGGSFHRRAMSDPYDAQENEKDSDEDGLANDLNEFLEAQSATHLPTLARYPVAETRNQNCWSEPPVDIFSVRGPDYFASKKKIQSGPYLLQARGCDLFLNNKEDSSVRLESKSDIILGGRLHSTPTILVNFRFPWGYMVLYFEVPAKLAPYLKREKGKVDTALSTAEQTLARWLLGDTNYKNERLKLIPYVAQGPWVVRNMVTGRPAIIGKKLPVTYRIEQNALFCTLDIGSSSATAKRIVSVCRRYMSALTVDIGFVIQGETPLELPEQMMGSVRIHGVDPLKAPRV</sequence>
<dbReference type="InterPro" id="IPR009769">
    <property type="entry name" value="EDR2_C"/>
</dbReference>
<protein>
    <recommendedName>
        <fullName evidence="2">Protein ENHANCED DISEASE RESISTANCE 2 C-terminal domain-containing protein</fullName>
    </recommendedName>
</protein>
<gene>
    <name evidence="3" type="ORF">PHATRDRAFT_47818</name>
</gene>
<evidence type="ECO:0000256" key="1">
    <source>
        <dbReference type="SAM" id="MobiDB-lite"/>
    </source>
</evidence>
<dbReference type="RefSeq" id="XP_002182165.1">
    <property type="nucleotide sequence ID" value="XM_002182129.1"/>
</dbReference>
<feature type="region of interest" description="Disordered" evidence="1">
    <location>
        <begin position="34"/>
        <end position="145"/>
    </location>
</feature>
<feature type="compositionally biased region" description="Basic and acidic residues" evidence="1">
    <location>
        <begin position="72"/>
        <end position="85"/>
    </location>
</feature>
<feature type="compositionally biased region" description="Low complexity" evidence="1">
    <location>
        <begin position="52"/>
        <end position="61"/>
    </location>
</feature>
<feature type="domain" description="Protein ENHANCED DISEASE RESISTANCE 2 C-terminal" evidence="2">
    <location>
        <begin position="179"/>
        <end position="399"/>
    </location>
</feature>
<feature type="compositionally biased region" description="Basic and acidic residues" evidence="1">
    <location>
        <begin position="104"/>
        <end position="119"/>
    </location>
</feature>
<organism evidence="3 4">
    <name type="scientific">Phaeodactylum tricornutum (strain CCAP 1055/1)</name>
    <dbReference type="NCBI Taxonomy" id="556484"/>
    <lineage>
        <taxon>Eukaryota</taxon>
        <taxon>Sar</taxon>
        <taxon>Stramenopiles</taxon>
        <taxon>Ochrophyta</taxon>
        <taxon>Bacillariophyta</taxon>
        <taxon>Bacillariophyceae</taxon>
        <taxon>Bacillariophycidae</taxon>
        <taxon>Naviculales</taxon>
        <taxon>Phaeodactylaceae</taxon>
        <taxon>Phaeodactylum</taxon>
    </lineage>
</organism>
<name>B7G510_PHATC</name>
<evidence type="ECO:0000313" key="3">
    <source>
        <dbReference type="EMBL" id="EEC46066.1"/>
    </source>
</evidence>
<dbReference type="GeneID" id="7203059"/>
<proteinExistence type="predicted"/>
<keyword evidence="4" id="KW-1185">Reference proteome</keyword>